<dbReference type="Gene3D" id="1.10.3720.10">
    <property type="entry name" value="MetI-like"/>
    <property type="match status" value="1"/>
</dbReference>
<keyword evidence="4" id="KW-0997">Cell inner membrane</keyword>
<dbReference type="GO" id="GO:0055085">
    <property type="term" value="P:transmembrane transport"/>
    <property type="evidence" value="ECO:0007669"/>
    <property type="project" value="InterPro"/>
</dbReference>
<name>A0A229RA11_AMYAL</name>
<dbReference type="PANTHER" id="PTHR43357:SF4">
    <property type="entry name" value="INNER MEMBRANE ABC TRANSPORTER PERMEASE PROTEIN YDCV"/>
    <property type="match status" value="1"/>
</dbReference>
<gene>
    <name evidence="10" type="ORF">CFP75_39290</name>
</gene>
<dbReference type="SUPFAM" id="SSF161098">
    <property type="entry name" value="MetI-like"/>
    <property type="match status" value="1"/>
</dbReference>
<evidence type="ECO:0000256" key="3">
    <source>
        <dbReference type="ARBA" id="ARBA00022475"/>
    </source>
</evidence>
<evidence type="ECO:0000313" key="10">
    <source>
        <dbReference type="EMBL" id="OXM43254.1"/>
    </source>
</evidence>
<keyword evidence="3" id="KW-1003">Cell membrane</keyword>
<feature type="transmembrane region" description="Helical" evidence="8">
    <location>
        <begin position="140"/>
        <end position="159"/>
    </location>
</feature>
<keyword evidence="2 8" id="KW-0813">Transport</keyword>
<sequence length="273" mass="29307">MAGNPSITRAALRQRTLGWGLRAWVAVVGFVLVAPTLVVIPMSFGAGSTFQFPPDDWSWRWYGEFFGSKQWLAALANSVQVGLLAAVLATVVGVAAAFGLDRARFRGRGVVRQLLMAPMILPGIVIAVAVYGVFLRWQLNGTMLGFVLAHAVLGVPFVLTSVQTSLAGYDPVVEKAAASLGAPKLTTLRKVVLPIIAPGVLSGFVFAFATSFDEVVVALFLQTPAIKTLPVKMYESIVLEIDPTIAAASSLIVVFTTILLFVPTFLRRRSHHD</sequence>
<dbReference type="AlphaFoldDB" id="A0A229RA11"/>
<evidence type="ECO:0000259" key="9">
    <source>
        <dbReference type="PROSITE" id="PS50928"/>
    </source>
</evidence>
<dbReference type="PANTHER" id="PTHR43357">
    <property type="entry name" value="INNER MEMBRANE ABC TRANSPORTER PERMEASE PROTEIN YDCV"/>
    <property type="match status" value="1"/>
</dbReference>
<accession>A0A229RA11</accession>
<dbReference type="Proteomes" id="UP000215563">
    <property type="component" value="Unassembled WGS sequence"/>
</dbReference>
<protein>
    <submittedName>
        <fullName evidence="10">Polyamine ABC transporter permease</fullName>
    </submittedName>
</protein>
<dbReference type="Pfam" id="PF00528">
    <property type="entry name" value="BPD_transp_1"/>
    <property type="match status" value="1"/>
</dbReference>
<keyword evidence="11" id="KW-1185">Reference proteome</keyword>
<dbReference type="OrthoDB" id="9810794at2"/>
<feature type="transmembrane region" description="Helical" evidence="8">
    <location>
        <begin position="71"/>
        <end position="98"/>
    </location>
</feature>
<dbReference type="RefSeq" id="WP_020636766.1">
    <property type="nucleotide sequence ID" value="NZ_KB913032.1"/>
</dbReference>
<evidence type="ECO:0000256" key="4">
    <source>
        <dbReference type="ARBA" id="ARBA00022519"/>
    </source>
</evidence>
<evidence type="ECO:0000256" key="8">
    <source>
        <dbReference type="RuleBase" id="RU363032"/>
    </source>
</evidence>
<comment type="subcellular location">
    <subcellularLocation>
        <location evidence="1">Cell inner membrane</location>
        <topology evidence="1">Multi-pass membrane protein</topology>
    </subcellularLocation>
    <subcellularLocation>
        <location evidence="8">Cell membrane</location>
        <topology evidence="8">Multi-pass membrane protein</topology>
    </subcellularLocation>
</comment>
<dbReference type="InterPro" id="IPR000515">
    <property type="entry name" value="MetI-like"/>
</dbReference>
<organism evidence="10 11">
    <name type="scientific">Amycolatopsis alba DSM 44262</name>
    <dbReference type="NCBI Taxonomy" id="1125972"/>
    <lineage>
        <taxon>Bacteria</taxon>
        <taxon>Bacillati</taxon>
        <taxon>Actinomycetota</taxon>
        <taxon>Actinomycetes</taxon>
        <taxon>Pseudonocardiales</taxon>
        <taxon>Pseudonocardiaceae</taxon>
        <taxon>Amycolatopsis</taxon>
    </lineage>
</organism>
<keyword evidence="5 8" id="KW-0812">Transmembrane</keyword>
<keyword evidence="7 8" id="KW-0472">Membrane</keyword>
<evidence type="ECO:0000256" key="1">
    <source>
        <dbReference type="ARBA" id="ARBA00004429"/>
    </source>
</evidence>
<feature type="transmembrane region" description="Helical" evidence="8">
    <location>
        <begin position="191"/>
        <end position="212"/>
    </location>
</feature>
<evidence type="ECO:0000256" key="5">
    <source>
        <dbReference type="ARBA" id="ARBA00022692"/>
    </source>
</evidence>
<evidence type="ECO:0000256" key="2">
    <source>
        <dbReference type="ARBA" id="ARBA00022448"/>
    </source>
</evidence>
<keyword evidence="6 8" id="KW-1133">Transmembrane helix</keyword>
<feature type="transmembrane region" description="Helical" evidence="8">
    <location>
        <begin position="21"/>
        <end position="44"/>
    </location>
</feature>
<dbReference type="EMBL" id="NMQU01000156">
    <property type="protein sequence ID" value="OXM43254.1"/>
    <property type="molecule type" value="Genomic_DNA"/>
</dbReference>
<dbReference type="PROSITE" id="PS50928">
    <property type="entry name" value="ABC_TM1"/>
    <property type="match status" value="1"/>
</dbReference>
<reference evidence="10 11" key="1">
    <citation type="submission" date="2017-07" db="EMBL/GenBank/DDBJ databases">
        <title>Amycolatopsis alba DSM 44262 Genome sequencing and assembly.</title>
        <authorList>
            <person name="Kaur N."/>
            <person name="Mayilraj S."/>
        </authorList>
    </citation>
    <scope>NUCLEOTIDE SEQUENCE [LARGE SCALE GENOMIC DNA]</scope>
    <source>
        <strain evidence="10 11">DSM 44262</strain>
    </source>
</reference>
<comment type="caution">
    <text evidence="10">The sequence shown here is derived from an EMBL/GenBank/DDBJ whole genome shotgun (WGS) entry which is preliminary data.</text>
</comment>
<dbReference type="CDD" id="cd06261">
    <property type="entry name" value="TM_PBP2"/>
    <property type="match status" value="1"/>
</dbReference>
<dbReference type="InterPro" id="IPR035906">
    <property type="entry name" value="MetI-like_sf"/>
</dbReference>
<feature type="transmembrane region" description="Helical" evidence="8">
    <location>
        <begin position="245"/>
        <end position="266"/>
    </location>
</feature>
<evidence type="ECO:0000256" key="7">
    <source>
        <dbReference type="ARBA" id="ARBA00023136"/>
    </source>
</evidence>
<comment type="similarity">
    <text evidence="8">Belongs to the binding-protein-dependent transport system permease family.</text>
</comment>
<feature type="domain" description="ABC transmembrane type-1" evidence="9">
    <location>
        <begin position="75"/>
        <end position="263"/>
    </location>
</feature>
<evidence type="ECO:0000313" key="11">
    <source>
        <dbReference type="Proteomes" id="UP000215563"/>
    </source>
</evidence>
<dbReference type="GO" id="GO:0005886">
    <property type="term" value="C:plasma membrane"/>
    <property type="evidence" value="ECO:0007669"/>
    <property type="project" value="UniProtKB-SubCell"/>
</dbReference>
<proteinExistence type="inferred from homology"/>
<feature type="transmembrane region" description="Helical" evidence="8">
    <location>
        <begin position="110"/>
        <end position="134"/>
    </location>
</feature>
<evidence type="ECO:0000256" key="6">
    <source>
        <dbReference type="ARBA" id="ARBA00022989"/>
    </source>
</evidence>